<evidence type="ECO:0008006" key="3">
    <source>
        <dbReference type="Google" id="ProtNLM"/>
    </source>
</evidence>
<reference evidence="1 2" key="1">
    <citation type="submission" date="2016-04" db="EMBL/GenBank/DDBJ databases">
        <title>Genome sequence of Methanobrevibacter cuticularis DSM 11139.</title>
        <authorList>
            <person name="Poehlein A."/>
            <person name="Seedorf H."/>
            <person name="Daniel R."/>
        </authorList>
    </citation>
    <scope>NUCLEOTIDE SEQUENCE [LARGE SCALE GENOMIC DNA]</scope>
    <source>
        <strain evidence="1 2">DSM 11139</strain>
    </source>
</reference>
<comment type="caution">
    <text evidence="1">The sequence shown here is derived from an EMBL/GenBank/DDBJ whole genome shotgun (WGS) entry which is preliminary data.</text>
</comment>
<dbReference type="AlphaFoldDB" id="A0A166F6C1"/>
<dbReference type="OrthoDB" id="112072at2157"/>
<accession>A0A166F6C1</accession>
<evidence type="ECO:0000313" key="1">
    <source>
        <dbReference type="EMBL" id="KZX17360.1"/>
    </source>
</evidence>
<organism evidence="1 2">
    <name type="scientific">Methanobrevibacter cuticularis</name>
    <dbReference type="NCBI Taxonomy" id="47311"/>
    <lineage>
        <taxon>Archaea</taxon>
        <taxon>Methanobacteriati</taxon>
        <taxon>Methanobacteriota</taxon>
        <taxon>Methanomada group</taxon>
        <taxon>Methanobacteria</taxon>
        <taxon>Methanobacteriales</taxon>
        <taxon>Methanobacteriaceae</taxon>
        <taxon>Methanobrevibacter</taxon>
    </lineage>
</organism>
<dbReference type="RefSeq" id="WP_157082422.1">
    <property type="nucleotide sequence ID" value="NZ_LWMW01000044.1"/>
</dbReference>
<dbReference type="PATRIC" id="fig|47311.3.peg.252"/>
<proteinExistence type="predicted"/>
<dbReference type="EMBL" id="LWMW01000044">
    <property type="protein sequence ID" value="KZX17360.1"/>
    <property type="molecule type" value="Genomic_DNA"/>
</dbReference>
<evidence type="ECO:0000313" key="2">
    <source>
        <dbReference type="Proteomes" id="UP000077275"/>
    </source>
</evidence>
<gene>
    <name evidence="1" type="ORF">MBCUT_02260</name>
</gene>
<dbReference type="Proteomes" id="UP000077275">
    <property type="component" value="Unassembled WGS sequence"/>
</dbReference>
<protein>
    <recommendedName>
        <fullName evidence="3">Zinc ribbon domain protein</fullName>
    </recommendedName>
</protein>
<name>A0A166F6C1_9EURY</name>
<sequence length="51" mass="5375">MADYECGDQPGDGLYQCDGCGEVVDITDSSITLAPCSSCGCCSWLDRCSED</sequence>
<keyword evidence="2" id="KW-1185">Reference proteome</keyword>